<protein>
    <submittedName>
        <fullName evidence="2">Uncharacterized protein</fullName>
    </submittedName>
</protein>
<name>A0A0B1ZPV2_9SPHN</name>
<keyword evidence="1" id="KW-0812">Transmembrane</keyword>
<dbReference type="EMBL" id="JTDI01000003">
    <property type="protein sequence ID" value="KHK91227.1"/>
    <property type="molecule type" value="Genomic_DNA"/>
</dbReference>
<evidence type="ECO:0000313" key="3">
    <source>
        <dbReference type="Proteomes" id="UP000031057"/>
    </source>
</evidence>
<organism evidence="2 3">
    <name type="scientific">Novosphingobium malaysiense</name>
    <dbReference type="NCBI Taxonomy" id="1348853"/>
    <lineage>
        <taxon>Bacteria</taxon>
        <taxon>Pseudomonadati</taxon>
        <taxon>Pseudomonadota</taxon>
        <taxon>Alphaproteobacteria</taxon>
        <taxon>Sphingomonadales</taxon>
        <taxon>Sphingomonadaceae</taxon>
        <taxon>Novosphingobium</taxon>
    </lineage>
</organism>
<keyword evidence="3" id="KW-1185">Reference proteome</keyword>
<dbReference type="Proteomes" id="UP000031057">
    <property type="component" value="Unassembled WGS sequence"/>
</dbReference>
<keyword evidence="1" id="KW-1133">Transmembrane helix</keyword>
<accession>A0A0B1ZPV2</accession>
<feature type="transmembrane region" description="Helical" evidence="1">
    <location>
        <begin position="27"/>
        <end position="49"/>
    </location>
</feature>
<evidence type="ECO:0000256" key="1">
    <source>
        <dbReference type="SAM" id="Phobius"/>
    </source>
</evidence>
<dbReference type="RefSeq" id="WP_039283001.1">
    <property type="nucleotide sequence ID" value="NZ_JTDI01000003.1"/>
</dbReference>
<gene>
    <name evidence="2" type="ORF">LK12_10020</name>
</gene>
<keyword evidence="1" id="KW-0472">Membrane</keyword>
<sequence>MSDVDRAIAQIADIRAQLAVSTRFSGFAPAAVGMVGLMSVMITVLQLAWPHRFAADDTQFVIIWGLLMASC</sequence>
<evidence type="ECO:0000313" key="2">
    <source>
        <dbReference type="EMBL" id="KHK91227.1"/>
    </source>
</evidence>
<comment type="caution">
    <text evidence="2">The sequence shown here is derived from an EMBL/GenBank/DDBJ whole genome shotgun (WGS) entry which is preliminary data.</text>
</comment>
<dbReference type="AlphaFoldDB" id="A0A0B1ZPV2"/>
<reference evidence="2 3" key="1">
    <citation type="submission" date="2014-10" db="EMBL/GenBank/DDBJ databases">
        <title>Genome sequence of Novosphingobium malaysiense MUSC 273(T).</title>
        <authorList>
            <person name="Lee L.-H."/>
        </authorList>
    </citation>
    <scope>NUCLEOTIDE SEQUENCE [LARGE SCALE GENOMIC DNA]</scope>
    <source>
        <strain evidence="2 3">MUSC 273</strain>
    </source>
</reference>
<proteinExistence type="predicted"/>